<proteinExistence type="predicted"/>
<protein>
    <recommendedName>
        <fullName evidence="5">Protein tincar</fullName>
    </recommendedName>
</protein>
<feature type="compositionally biased region" description="Basic and acidic residues" evidence="1">
    <location>
        <begin position="435"/>
        <end position="445"/>
    </location>
</feature>
<dbReference type="PANTHER" id="PTHR21579">
    <property type="entry name" value="PROTEIN TINCAR"/>
    <property type="match status" value="1"/>
</dbReference>
<feature type="transmembrane region" description="Helical" evidence="2">
    <location>
        <begin position="184"/>
        <end position="205"/>
    </location>
</feature>
<gene>
    <name evidence="3" type="ORF">HERILL_LOCUS14410</name>
</gene>
<dbReference type="PANTHER" id="PTHR21579:SF20">
    <property type="entry name" value="PROTEIN TINCAR"/>
    <property type="match status" value="1"/>
</dbReference>
<keyword evidence="4" id="KW-1185">Reference proteome</keyword>
<feature type="compositionally biased region" description="Low complexity" evidence="1">
    <location>
        <begin position="394"/>
        <end position="410"/>
    </location>
</feature>
<feature type="transmembrane region" description="Helical" evidence="2">
    <location>
        <begin position="790"/>
        <end position="811"/>
    </location>
</feature>
<feature type="transmembrane region" description="Helical" evidence="2">
    <location>
        <begin position="751"/>
        <end position="770"/>
    </location>
</feature>
<feature type="compositionally biased region" description="Low complexity" evidence="1">
    <location>
        <begin position="82"/>
        <end position="103"/>
    </location>
</feature>
<feature type="region of interest" description="Disordered" evidence="1">
    <location>
        <begin position="391"/>
        <end position="445"/>
    </location>
</feature>
<keyword evidence="2" id="KW-0812">Transmembrane</keyword>
<feature type="region of interest" description="Disordered" evidence="1">
    <location>
        <begin position="71"/>
        <end position="125"/>
    </location>
</feature>
<sequence>MSITGSLVGYENNNEITITKKTHTSSSTAIASTNRSLLNITTTSGGSITKPCPSLNSSISNSIITTASSNLSAGHHQHHQHQQNAKNQNMSNRKSQQKQQQQHKSYHQKQLEGHHRAGGGGIGGGQNQDGGVAVSHLHLNSLWSIWYGILVTLFQGYLAVHGAYRFLGCSLVQWKIEPIIELNIQIVICGVVFILLPLFFASAVFKVGNLANDGIKLGTMAHSRCSISPHDGLEEEAKGGTVRALWTHGGPTAAFVHIVIALCLLLPRLLLEARIIENGLLPRENIWRNELDFLGSNRERLVVMSFTTSPYQNRTFGGNDTNYYWDDDNSTSHLPQKNIGHVYKFYPKLPVFESEAVEQFAPDNSEIMDSHENLEMEPTSSSATPMKIVKHSKTTATTPKITPSISTTRTAKSIRNESRKNGSRSHRKQPHKSNKSSEEKRSHYKLEDVNRSLELKSEKFDFNNFKDIELSTVFESTSHSKSHRTTPSTKKHTSSLASKATLAPKTTPTEPTMVRRYTQTTTTRLTSLPDSDIHIVKPERLPEIIPSTPIATNSKIIEIKPKKVQKRTIMDDSADEDAVIVEILPEALIGAVQANLSSYSLVKLDGFSGVLQRFFGIEKPIDTSSFSHPPSMEFLNLVVAMIVWSVRYPAVFWSTTKSFATVFSIQMVANTVDIILSYVGVSTLYKLQIVGNVLPTHTPGLLLNAVVTLSLFLLSTILIIASSLILYLYGHGRLAARMRDRCMITVKNSETWIYFAHCASLCLVLALAVVKAPLMHDLSAAYRGSLDNSILCSALGSVIHLFLWIVIWLGLTAKRRWSFKLPPLVQYGTGSGATQPLLISTRDGGHSDSKGLSTTSSTDGVEDTIYWPKMTPNSPKLKVTFNEVTSTSEDVLIIGEHDGKRCTTGGTTICITSVTGEADDGDYATLRAGVIQGGGCPLNGVDGTTNGIIGGGPSGGSILHLSEYDELPPPPEQLLPLPSCNTVNGIDFVDDNTSEEGKLLACVRDDSVTYASTRDLEPPQPPPPPTVQSPIVAPQQHIEVMHLGSPVDLVSPLAPVTVTVHTNEAHIASSSTPRCLRRADSGVPNEALTPRSDTTSTTESTTSPPERAPSESSSGVHSGEEREEVVIRPRVVAKATPKPPPPVIQEEPFSRSTNMKMSSFNIDTKSSATLPLTRNTPEPRIDYSHCSTMPLPLGCHQAQYKPQIYTPTASTKQLMHTTLPNGVRYSNPHLLRRIPHIAKAESPYGHLGLGAGHHTFSKLLQDPLHSLAATSIPEDRDSANFSMSSETERECLYANAQHIN</sequence>
<dbReference type="Proteomes" id="UP000594454">
    <property type="component" value="Chromosome 6"/>
</dbReference>
<name>A0A7R8V3D5_HERIL</name>
<feature type="compositionally biased region" description="Polar residues" evidence="1">
    <location>
        <begin position="494"/>
        <end position="510"/>
    </location>
</feature>
<organism evidence="3 4">
    <name type="scientific">Hermetia illucens</name>
    <name type="common">Black soldier fly</name>
    <dbReference type="NCBI Taxonomy" id="343691"/>
    <lineage>
        <taxon>Eukaryota</taxon>
        <taxon>Metazoa</taxon>
        <taxon>Ecdysozoa</taxon>
        <taxon>Arthropoda</taxon>
        <taxon>Hexapoda</taxon>
        <taxon>Insecta</taxon>
        <taxon>Pterygota</taxon>
        <taxon>Neoptera</taxon>
        <taxon>Endopterygota</taxon>
        <taxon>Diptera</taxon>
        <taxon>Brachycera</taxon>
        <taxon>Stratiomyomorpha</taxon>
        <taxon>Stratiomyidae</taxon>
        <taxon>Hermetiinae</taxon>
        <taxon>Hermetia</taxon>
    </lineage>
</organism>
<evidence type="ECO:0000313" key="4">
    <source>
        <dbReference type="Proteomes" id="UP000594454"/>
    </source>
</evidence>
<evidence type="ECO:0000256" key="1">
    <source>
        <dbReference type="SAM" id="MobiDB-lite"/>
    </source>
</evidence>
<feature type="transmembrane region" description="Helical" evidence="2">
    <location>
        <begin position="701"/>
        <end position="730"/>
    </location>
</feature>
<dbReference type="OrthoDB" id="10033661at2759"/>
<keyword evidence="2" id="KW-0472">Membrane</keyword>
<reference evidence="3 4" key="1">
    <citation type="submission" date="2020-11" db="EMBL/GenBank/DDBJ databases">
        <authorList>
            <person name="Wallbank WR R."/>
            <person name="Pardo Diaz C."/>
            <person name="Kozak K."/>
            <person name="Martin S."/>
            <person name="Jiggins C."/>
            <person name="Moest M."/>
            <person name="Warren A I."/>
            <person name="Generalovic N T."/>
            <person name="Byers J.R.P. K."/>
            <person name="Montejo-Kovacevich G."/>
            <person name="Yen C E."/>
        </authorList>
    </citation>
    <scope>NUCLEOTIDE SEQUENCE [LARGE SCALE GENOMIC DNA]</scope>
</reference>
<keyword evidence="2" id="KW-1133">Transmembrane helix</keyword>
<evidence type="ECO:0000256" key="2">
    <source>
        <dbReference type="SAM" id="Phobius"/>
    </source>
</evidence>
<evidence type="ECO:0008006" key="5">
    <source>
        <dbReference type="Google" id="ProtNLM"/>
    </source>
</evidence>
<dbReference type="EMBL" id="LR899014">
    <property type="protein sequence ID" value="CAD7092018.1"/>
    <property type="molecule type" value="Genomic_DNA"/>
</dbReference>
<feature type="compositionally biased region" description="Basic residues" evidence="1">
    <location>
        <begin position="421"/>
        <end position="434"/>
    </location>
</feature>
<feature type="compositionally biased region" description="Low complexity" evidence="1">
    <location>
        <begin position="1089"/>
        <end position="1117"/>
    </location>
</feature>
<dbReference type="InterPro" id="IPR053291">
    <property type="entry name" value="Ommatidial_diff-associated"/>
</dbReference>
<feature type="compositionally biased region" description="Basic residues" evidence="1">
    <location>
        <begin position="480"/>
        <end position="493"/>
    </location>
</feature>
<evidence type="ECO:0000313" key="3">
    <source>
        <dbReference type="EMBL" id="CAD7092018.1"/>
    </source>
</evidence>
<dbReference type="InParanoid" id="A0A7R8V3D5"/>
<dbReference type="OMA" id="EKGWLNK"/>
<feature type="region of interest" description="Disordered" evidence="1">
    <location>
        <begin position="475"/>
        <end position="513"/>
    </location>
</feature>
<dbReference type="FunCoup" id="A0A7R8V3D5">
    <property type="interactions" value="6"/>
</dbReference>
<feature type="region of interest" description="Disordered" evidence="1">
    <location>
        <begin position="1065"/>
        <end position="1148"/>
    </location>
</feature>
<feature type="transmembrane region" description="Helical" evidence="2">
    <location>
        <begin position="145"/>
        <end position="164"/>
    </location>
</feature>
<accession>A0A7R8V3D5</accession>
<feature type="compositionally biased region" description="Basic and acidic residues" evidence="1">
    <location>
        <begin position="1118"/>
        <end position="1127"/>
    </location>
</feature>